<protein>
    <submittedName>
        <fullName evidence="2">TIGR02677 family protein</fullName>
    </submittedName>
</protein>
<evidence type="ECO:0000313" key="2">
    <source>
        <dbReference type="EMBL" id="MFC4562855.1"/>
    </source>
</evidence>
<dbReference type="EMBL" id="JBHSFQ010000011">
    <property type="protein sequence ID" value="MFC4562855.1"/>
    <property type="molecule type" value="Genomic_DNA"/>
</dbReference>
<evidence type="ECO:0000313" key="3">
    <source>
        <dbReference type="Proteomes" id="UP001595923"/>
    </source>
</evidence>
<keyword evidence="3" id="KW-1185">Reference proteome</keyword>
<accession>A0ABV9DVC5</accession>
<sequence length="507" mass="55896">MGDFERLPGDAFQFNAGSRRDLYFAVLHVFNAANERLETALVAEDVHRRLADVGFLDVVGEDDVEAALRHLSGHLHLLEASQNYGASHGTAVDFERKNVQYSLTPRGEAEFAGAVHMLARLKESGALQTAVLDAIADRLDGLHALLKRADPTEDPQVFTALLELEGHLDSLRDNTKRFNNELQRLLRVDKVDFATFHSVKDSTVGYLKEFLENLEMRAGRIGDALDRVESQSTLSLRMRALNGANFPPGASEQTRTDWLAARGNKWEGLRSWFAASPDGQTGVRRLHEVARQAIVSLLETLDRIVDARRRSSSAAEDFRTAARWFATAESESDLHRLWAAAFGLSPARHAHLGHDDAELIAPGTEWAKADPVHVSPKLRTSGRAEHIGRTARVRDVGAVRAARRAAALEERRQIEAAWRSLATDGPVRLSTFATLEHTLFERLLDLLGLALAEPPASDGMRRAGTSDGRFEIVLYPPRDESEATLRTPRGTFTGPDYVVSVSGGMPA</sequence>
<dbReference type="InterPro" id="IPR013493">
    <property type="entry name" value="CHP02677"/>
</dbReference>
<organism evidence="2 3">
    <name type="scientific">Nocardiopsis mangrovi</name>
    <dbReference type="NCBI Taxonomy" id="1179818"/>
    <lineage>
        <taxon>Bacteria</taxon>
        <taxon>Bacillati</taxon>
        <taxon>Actinomycetota</taxon>
        <taxon>Actinomycetes</taxon>
        <taxon>Streptosporangiales</taxon>
        <taxon>Nocardiopsidaceae</taxon>
        <taxon>Nocardiopsis</taxon>
    </lineage>
</organism>
<dbReference type="NCBIfam" id="TIGR02677">
    <property type="entry name" value="TIGR02677 family protein"/>
    <property type="match status" value="1"/>
</dbReference>
<keyword evidence="1" id="KW-0175">Coiled coil</keyword>
<comment type="caution">
    <text evidence="2">The sequence shown here is derived from an EMBL/GenBank/DDBJ whole genome shotgun (WGS) entry which is preliminary data.</text>
</comment>
<dbReference type="Proteomes" id="UP001595923">
    <property type="component" value="Unassembled WGS sequence"/>
</dbReference>
<dbReference type="Pfam" id="PF09660">
    <property type="entry name" value="DUF2397"/>
    <property type="match status" value="1"/>
</dbReference>
<evidence type="ECO:0000256" key="1">
    <source>
        <dbReference type="SAM" id="Coils"/>
    </source>
</evidence>
<feature type="coiled-coil region" evidence="1">
    <location>
        <begin position="161"/>
        <end position="231"/>
    </location>
</feature>
<dbReference type="RefSeq" id="WP_378574403.1">
    <property type="nucleotide sequence ID" value="NZ_JBHSFQ010000011.1"/>
</dbReference>
<gene>
    <name evidence="2" type="ORF">ACFO4E_13390</name>
</gene>
<name>A0ABV9DVC5_9ACTN</name>
<proteinExistence type="predicted"/>
<reference evidence="3" key="1">
    <citation type="journal article" date="2019" name="Int. J. Syst. Evol. Microbiol.">
        <title>The Global Catalogue of Microorganisms (GCM) 10K type strain sequencing project: providing services to taxonomists for standard genome sequencing and annotation.</title>
        <authorList>
            <consortium name="The Broad Institute Genomics Platform"/>
            <consortium name="The Broad Institute Genome Sequencing Center for Infectious Disease"/>
            <person name="Wu L."/>
            <person name="Ma J."/>
        </authorList>
    </citation>
    <scope>NUCLEOTIDE SEQUENCE [LARGE SCALE GENOMIC DNA]</scope>
    <source>
        <strain evidence="3">XZYJ18</strain>
    </source>
</reference>